<dbReference type="AlphaFoldDB" id="A0A9P6KTH8"/>
<accession>A0A9P6KTH8</accession>
<keyword evidence="2" id="KW-1185">Reference proteome</keyword>
<gene>
    <name evidence="1" type="ORF">PMIN01_03578</name>
</gene>
<organism evidence="1 2">
    <name type="scientific">Paraphaeosphaeria minitans</name>
    <dbReference type="NCBI Taxonomy" id="565426"/>
    <lineage>
        <taxon>Eukaryota</taxon>
        <taxon>Fungi</taxon>
        <taxon>Dikarya</taxon>
        <taxon>Ascomycota</taxon>
        <taxon>Pezizomycotina</taxon>
        <taxon>Dothideomycetes</taxon>
        <taxon>Pleosporomycetidae</taxon>
        <taxon>Pleosporales</taxon>
        <taxon>Massarineae</taxon>
        <taxon>Didymosphaeriaceae</taxon>
        <taxon>Paraphaeosphaeria</taxon>
    </lineage>
</organism>
<protein>
    <submittedName>
        <fullName evidence="1">Uncharacterized protein</fullName>
    </submittedName>
</protein>
<reference evidence="1" key="1">
    <citation type="journal article" date="2020" name="Mol. Plant Microbe Interact.">
        <title>Genome Sequence of the Biocontrol Agent Coniothyrium minitans strain Conio (IMI 134523).</title>
        <authorList>
            <person name="Patel D."/>
            <person name="Shittu T.A."/>
            <person name="Baroncelli R."/>
            <person name="Muthumeenakshi S."/>
            <person name="Osborne T.H."/>
            <person name="Janganan T.K."/>
            <person name="Sreenivasaprasad S."/>
        </authorList>
    </citation>
    <scope>NUCLEOTIDE SEQUENCE</scope>
    <source>
        <strain evidence="1">Conio</strain>
    </source>
</reference>
<evidence type="ECO:0000313" key="2">
    <source>
        <dbReference type="Proteomes" id="UP000756921"/>
    </source>
</evidence>
<dbReference type="Proteomes" id="UP000756921">
    <property type="component" value="Unassembled WGS sequence"/>
</dbReference>
<proteinExistence type="predicted"/>
<evidence type="ECO:0000313" key="1">
    <source>
        <dbReference type="EMBL" id="KAF9738295.1"/>
    </source>
</evidence>
<comment type="caution">
    <text evidence="1">The sequence shown here is derived from an EMBL/GenBank/DDBJ whole genome shotgun (WGS) entry which is preliminary data.</text>
</comment>
<name>A0A9P6KTH8_9PLEO</name>
<sequence length="210" mass="22763">MGARWVPDGWAVGVWRAVLTRESLLCAPGVDTSGLSQWDEAPRIRPLRERACTLARTFARTSTLTRALLHPRIHSYREAARLSLRGTSGTEREGRAVNGAAPAESVTATPCSVSIVESIRQSKSSLARSPARPLARHSAQDVSRERTDAAFYASLAPSPVPRLSPFALSYAVATSLARSRYARLTTILPATLSQHLTSPTRPRTRLPGTP</sequence>
<dbReference type="EMBL" id="WJXW01000003">
    <property type="protein sequence ID" value="KAF9738295.1"/>
    <property type="molecule type" value="Genomic_DNA"/>
</dbReference>